<evidence type="ECO:0000256" key="1">
    <source>
        <dbReference type="SAM" id="MobiDB-lite"/>
    </source>
</evidence>
<feature type="compositionally biased region" description="Polar residues" evidence="1">
    <location>
        <begin position="1"/>
        <end position="13"/>
    </location>
</feature>
<dbReference type="AlphaFoldDB" id="A0A6A6CJF1"/>
<dbReference type="GeneID" id="54566011"/>
<proteinExistence type="predicted"/>
<dbReference type="Proteomes" id="UP000799537">
    <property type="component" value="Unassembled WGS sequence"/>
</dbReference>
<sequence length="152" mass="16557">MAQRQTRSPSARHSTPKRPALALAPALAARDLETSCYASNSQHNNSSHSPQIFHLLPTTRRHPILPKPPLRSVGARMQVRGELTADVALEFVEKVQGEVESQALQKSRSRSLADQRSSSSLLSSSSFNTTLCNPFHPEAPLFAALLPIPQDG</sequence>
<evidence type="ECO:0000313" key="3">
    <source>
        <dbReference type="Proteomes" id="UP000799537"/>
    </source>
</evidence>
<organism evidence="2 3">
    <name type="scientific">Zasmidium cellare ATCC 36951</name>
    <dbReference type="NCBI Taxonomy" id="1080233"/>
    <lineage>
        <taxon>Eukaryota</taxon>
        <taxon>Fungi</taxon>
        <taxon>Dikarya</taxon>
        <taxon>Ascomycota</taxon>
        <taxon>Pezizomycotina</taxon>
        <taxon>Dothideomycetes</taxon>
        <taxon>Dothideomycetidae</taxon>
        <taxon>Mycosphaerellales</taxon>
        <taxon>Mycosphaerellaceae</taxon>
        <taxon>Zasmidium</taxon>
    </lineage>
</organism>
<gene>
    <name evidence="2" type="ORF">M409DRAFT_54524</name>
</gene>
<keyword evidence="3" id="KW-1185">Reference proteome</keyword>
<accession>A0A6A6CJF1</accession>
<protein>
    <submittedName>
        <fullName evidence="2">Uncharacterized protein</fullName>
    </submittedName>
</protein>
<feature type="region of interest" description="Disordered" evidence="1">
    <location>
        <begin position="1"/>
        <end position="22"/>
    </location>
</feature>
<name>A0A6A6CJF1_ZASCE</name>
<reference evidence="2" key="1">
    <citation type="journal article" date="2020" name="Stud. Mycol.">
        <title>101 Dothideomycetes genomes: a test case for predicting lifestyles and emergence of pathogens.</title>
        <authorList>
            <person name="Haridas S."/>
            <person name="Albert R."/>
            <person name="Binder M."/>
            <person name="Bloem J."/>
            <person name="Labutti K."/>
            <person name="Salamov A."/>
            <person name="Andreopoulos B."/>
            <person name="Baker S."/>
            <person name="Barry K."/>
            <person name="Bills G."/>
            <person name="Bluhm B."/>
            <person name="Cannon C."/>
            <person name="Castanera R."/>
            <person name="Culley D."/>
            <person name="Daum C."/>
            <person name="Ezra D."/>
            <person name="Gonzalez J."/>
            <person name="Henrissat B."/>
            <person name="Kuo A."/>
            <person name="Liang C."/>
            <person name="Lipzen A."/>
            <person name="Lutzoni F."/>
            <person name="Magnuson J."/>
            <person name="Mondo S."/>
            <person name="Nolan M."/>
            <person name="Ohm R."/>
            <person name="Pangilinan J."/>
            <person name="Park H.-J."/>
            <person name="Ramirez L."/>
            <person name="Alfaro M."/>
            <person name="Sun H."/>
            <person name="Tritt A."/>
            <person name="Yoshinaga Y."/>
            <person name="Zwiers L.-H."/>
            <person name="Turgeon B."/>
            <person name="Goodwin S."/>
            <person name="Spatafora J."/>
            <person name="Crous P."/>
            <person name="Grigoriev I."/>
        </authorList>
    </citation>
    <scope>NUCLEOTIDE SEQUENCE</scope>
    <source>
        <strain evidence="2">ATCC 36951</strain>
    </source>
</reference>
<evidence type="ECO:0000313" key="2">
    <source>
        <dbReference type="EMBL" id="KAF2166733.1"/>
    </source>
</evidence>
<dbReference type="RefSeq" id="XP_033667622.1">
    <property type="nucleotide sequence ID" value="XM_033812739.1"/>
</dbReference>
<dbReference type="EMBL" id="ML993595">
    <property type="protein sequence ID" value="KAF2166733.1"/>
    <property type="molecule type" value="Genomic_DNA"/>
</dbReference>